<comment type="caution">
    <text evidence="4">The sequence shown here is derived from an EMBL/GenBank/DDBJ whole genome shotgun (WGS) entry which is preliminary data.</text>
</comment>
<keyword evidence="3" id="KW-0949">S-adenosyl-L-methionine</keyword>
<dbReference type="EMBL" id="JACCKB010000066">
    <property type="protein sequence ID" value="NYZ69186.1"/>
    <property type="molecule type" value="Genomic_DNA"/>
</dbReference>
<protein>
    <submittedName>
        <fullName evidence="4">Class I SAM-dependent methyltransferase</fullName>
    </submittedName>
</protein>
<evidence type="ECO:0000313" key="4">
    <source>
        <dbReference type="EMBL" id="NYZ69186.1"/>
    </source>
</evidence>
<keyword evidence="1 4" id="KW-0489">Methyltransferase</keyword>
<keyword evidence="5" id="KW-1185">Reference proteome</keyword>
<dbReference type="AlphaFoldDB" id="A0A853IMZ7"/>
<evidence type="ECO:0000256" key="1">
    <source>
        <dbReference type="ARBA" id="ARBA00022603"/>
    </source>
</evidence>
<dbReference type="SUPFAM" id="SSF53335">
    <property type="entry name" value="S-adenosyl-L-methionine-dependent methyltransferases"/>
    <property type="match status" value="1"/>
</dbReference>
<dbReference type="GO" id="GO:0008757">
    <property type="term" value="F:S-adenosylmethionine-dependent methyltransferase activity"/>
    <property type="evidence" value="ECO:0007669"/>
    <property type="project" value="TreeGrafter"/>
</dbReference>
<name>A0A853IMZ7_9GAMM</name>
<reference evidence="4 5" key="1">
    <citation type="submission" date="2020-07" db="EMBL/GenBank/DDBJ databases">
        <title>Endozoicomonas sp. nov., isolated from sediment.</title>
        <authorList>
            <person name="Gu T."/>
        </authorList>
    </citation>
    <scope>NUCLEOTIDE SEQUENCE [LARGE SCALE GENOMIC DNA]</scope>
    <source>
        <strain evidence="4 5">SM1973</strain>
    </source>
</reference>
<proteinExistence type="predicted"/>
<dbReference type="RefSeq" id="WP_180571182.1">
    <property type="nucleotide sequence ID" value="NZ_JACCKB010000066.1"/>
</dbReference>
<dbReference type="PANTHER" id="PTHR10509">
    <property type="entry name" value="O-METHYLTRANSFERASE-RELATED"/>
    <property type="match status" value="1"/>
</dbReference>
<dbReference type="GO" id="GO:0008171">
    <property type="term" value="F:O-methyltransferase activity"/>
    <property type="evidence" value="ECO:0007669"/>
    <property type="project" value="InterPro"/>
</dbReference>
<dbReference type="InterPro" id="IPR050362">
    <property type="entry name" value="Cation-dep_OMT"/>
</dbReference>
<dbReference type="Pfam" id="PF01596">
    <property type="entry name" value="Methyltransf_3"/>
    <property type="match status" value="1"/>
</dbReference>
<dbReference type="PROSITE" id="PS51682">
    <property type="entry name" value="SAM_OMT_I"/>
    <property type="match status" value="1"/>
</dbReference>
<dbReference type="InterPro" id="IPR002935">
    <property type="entry name" value="SAM_O-MeTrfase"/>
</dbReference>
<sequence>MSRSTLNMTDVIENYIWQVGVRETAIMQQCREETAAMPNANMQIAPEQGQFLALLAQLTGARRIIEVGTFTGYSALWMASVLPGDGKLIACDISDEYTSKAKQYWQQAGITNKIDLKIKPATESLAELLAAGGAGQVDMLFIDADKIGYQDYYEQGLQLLRQGGLMAFDNTLWSGSVAELSDDPDTLALQKFNRHVHSDQRVDMGLLPIGDGLTLVRKK</sequence>
<dbReference type="InterPro" id="IPR029063">
    <property type="entry name" value="SAM-dependent_MTases_sf"/>
</dbReference>
<dbReference type="GO" id="GO:0032259">
    <property type="term" value="P:methylation"/>
    <property type="evidence" value="ECO:0007669"/>
    <property type="project" value="UniProtKB-KW"/>
</dbReference>
<evidence type="ECO:0000313" key="5">
    <source>
        <dbReference type="Proteomes" id="UP000569732"/>
    </source>
</evidence>
<accession>A0A853IMZ7</accession>
<dbReference type="Proteomes" id="UP000569732">
    <property type="component" value="Unassembled WGS sequence"/>
</dbReference>
<evidence type="ECO:0000256" key="3">
    <source>
        <dbReference type="ARBA" id="ARBA00022691"/>
    </source>
</evidence>
<keyword evidence="2" id="KW-0808">Transferase</keyword>
<dbReference type="PANTHER" id="PTHR10509:SF14">
    <property type="entry name" value="CAFFEOYL-COA O-METHYLTRANSFERASE 3-RELATED"/>
    <property type="match status" value="1"/>
</dbReference>
<dbReference type="Gene3D" id="3.40.50.150">
    <property type="entry name" value="Vaccinia Virus protein VP39"/>
    <property type="match status" value="1"/>
</dbReference>
<dbReference type="CDD" id="cd02440">
    <property type="entry name" value="AdoMet_MTases"/>
    <property type="match status" value="1"/>
</dbReference>
<evidence type="ECO:0000256" key="2">
    <source>
        <dbReference type="ARBA" id="ARBA00022679"/>
    </source>
</evidence>
<organism evidence="4 5">
    <name type="scientific">Spartinivicinus marinus</name>
    <dbReference type="NCBI Taxonomy" id="2994442"/>
    <lineage>
        <taxon>Bacteria</taxon>
        <taxon>Pseudomonadati</taxon>
        <taxon>Pseudomonadota</taxon>
        <taxon>Gammaproteobacteria</taxon>
        <taxon>Oceanospirillales</taxon>
        <taxon>Zooshikellaceae</taxon>
        <taxon>Spartinivicinus</taxon>
    </lineage>
</organism>
<gene>
    <name evidence="4" type="ORF">H0A36_24505</name>
</gene>